<gene>
    <name evidence="2" type="ORF">L798_02598</name>
</gene>
<organism evidence="2 3">
    <name type="scientific">Zootermopsis nevadensis</name>
    <name type="common">Dampwood termite</name>
    <dbReference type="NCBI Taxonomy" id="136037"/>
    <lineage>
        <taxon>Eukaryota</taxon>
        <taxon>Metazoa</taxon>
        <taxon>Ecdysozoa</taxon>
        <taxon>Arthropoda</taxon>
        <taxon>Hexapoda</taxon>
        <taxon>Insecta</taxon>
        <taxon>Pterygota</taxon>
        <taxon>Neoptera</taxon>
        <taxon>Polyneoptera</taxon>
        <taxon>Dictyoptera</taxon>
        <taxon>Blattodea</taxon>
        <taxon>Blattoidea</taxon>
        <taxon>Termitoidae</taxon>
        <taxon>Termopsidae</taxon>
        <taxon>Zootermopsis</taxon>
    </lineage>
</organism>
<reference evidence="2 3" key="1">
    <citation type="journal article" date="2014" name="Nat. Commun.">
        <title>Molecular traces of alternative social organization in a termite genome.</title>
        <authorList>
            <person name="Terrapon N."/>
            <person name="Li C."/>
            <person name="Robertson H.M."/>
            <person name="Ji L."/>
            <person name="Meng X."/>
            <person name="Booth W."/>
            <person name="Chen Z."/>
            <person name="Childers C.P."/>
            <person name="Glastad K.M."/>
            <person name="Gokhale K."/>
            <person name="Gowin J."/>
            <person name="Gronenberg W."/>
            <person name="Hermansen R.A."/>
            <person name="Hu H."/>
            <person name="Hunt B.G."/>
            <person name="Huylmans A.K."/>
            <person name="Khalil S.M."/>
            <person name="Mitchell R.D."/>
            <person name="Munoz-Torres M.C."/>
            <person name="Mustard J.A."/>
            <person name="Pan H."/>
            <person name="Reese J.T."/>
            <person name="Scharf M.E."/>
            <person name="Sun F."/>
            <person name="Vogel H."/>
            <person name="Xiao J."/>
            <person name="Yang W."/>
            <person name="Yang Z."/>
            <person name="Yang Z."/>
            <person name="Zhou J."/>
            <person name="Zhu J."/>
            <person name="Brent C.S."/>
            <person name="Elsik C.G."/>
            <person name="Goodisman M.A."/>
            <person name="Liberles D.A."/>
            <person name="Roe R.M."/>
            <person name="Vargo E.L."/>
            <person name="Vilcinskas A."/>
            <person name="Wang J."/>
            <person name="Bornberg-Bauer E."/>
            <person name="Korb J."/>
            <person name="Zhang G."/>
            <person name="Liebig J."/>
        </authorList>
    </citation>
    <scope>NUCLEOTIDE SEQUENCE [LARGE SCALE GENOMIC DNA]</scope>
    <source>
        <tissue evidence="2">Whole organism</tissue>
    </source>
</reference>
<sequence length="163" mass="18952">MRRPFIRVQGDFRARETVTPRRLLDRGRATPTRHAENVGPPRVGTPRSWAEKHPISRVLAQAGSRRRDISLEKCPKVGDRHFYIQIHDFIESNMAVARTSECFSIYKNLRVMTKMFALSHHHVKSRLSGRKRRSLDMDGNCEEKLRTSDKGWSSKWGVKNLSR</sequence>
<dbReference type="AlphaFoldDB" id="A0A067QTJ0"/>
<protein>
    <submittedName>
        <fullName evidence="2">Uncharacterized protein</fullName>
    </submittedName>
</protein>
<feature type="compositionally biased region" description="Basic and acidic residues" evidence="1">
    <location>
        <begin position="23"/>
        <end position="36"/>
    </location>
</feature>
<accession>A0A067QTJ0</accession>
<dbReference type="InParanoid" id="A0A067QTJ0"/>
<keyword evidence="3" id="KW-1185">Reference proteome</keyword>
<evidence type="ECO:0000313" key="2">
    <source>
        <dbReference type="EMBL" id="KDR07141.1"/>
    </source>
</evidence>
<name>A0A067QTJ0_ZOONE</name>
<dbReference type="Proteomes" id="UP000027135">
    <property type="component" value="Unassembled WGS sequence"/>
</dbReference>
<proteinExistence type="predicted"/>
<feature type="region of interest" description="Disordered" evidence="1">
    <location>
        <begin position="23"/>
        <end position="51"/>
    </location>
</feature>
<evidence type="ECO:0000256" key="1">
    <source>
        <dbReference type="SAM" id="MobiDB-lite"/>
    </source>
</evidence>
<dbReference type="EMBL" id="KK853502">
    <property type="protein sequence ID" value="KDR07141.1"/>
    <property type="molecule type" value="Genomic_DNA"/>
</dbReference>
<evidence type="ECO:0000313" key="3">
    <source>
        <dbReference type="Proteomes" id="UP000027135"/>
    </source>
</evidence>